<gene>
    <name evidence="1" type="ORF">BpHYR1_037752</name>
</gene>
<evidence type="ECO:0000313" key="2">
    <source>
        <dbReference type="Proteomes" id="UP000276133"/>
    </source>
</evidence>
<evidence type="ECO:0000313" key="1">
    <source>
        <dbReference type="EMBL" id="RNA11538.1"/>
    </source>
</evidence>
<accession>A0A3M7QKQ1</accession>
<sequence>MDGVDFGPDWEEVNRLQYPILKLLNFVRDFLCCYEQWCECVVE</sequence>
<protein>
    <submittedName>
        <fullName evidence="1">Uncharacterized protein</fullName>
    </submittedName>
</protein>
<dbReference type="AlphaFoldDB" id="A0A3M7QKQ1"/>
<comment type="caution">
    <text evidence="1">The sequence shown here is derived from an EMBL/GenBank/DDBJ whole genome shotgun (WGS) entry which is preliminary data.</text>
</comment>
<feature type="non-terminal residue" evidence="1">
    <location>
        <position position="43"/>
    </location>
</feature>
<dbReference type="EMBL" id="REGN01005934">
    <property type="protein sequence ID" value="RNA11538.1"/>
    <property type="molecule type" value="Genomic_DNA"/>
</dbReference>
<organism evidence="1 2">
    <name type="scientific">Brachionus plicatilis</name>
    <name type="common">Marine rotifer</name>
    <name type="synonym">Brachionus muelleri</name>
    <dbReference type="NCBI Taxonomy" id="10195"/>
    <lineage>
        <taxon>Eukaryota</taxon>
        <taxon>Metazoa</taxon>
        <taxon>Spiralia</taxon>
        <taxon>Gnathifera</taxon>
        <taxon>Rotifera</taxon>
        <taxon>Eurotatoria</taxon>
        <taxon>Monogononta</taxon>
        <taxon>Pseudotrocha</taxon>
        <taxon>Ploima</taxon>
        <taxon>Brachionidae</taxon>
        <taxon>Brachionus</taxon>
    </lineage>
</organism>
<name>A0A3M7QKQ1_BRAPC</name>
<proteinExistence type="predicted"/>
<reference evidence="1 2" key="1">
    <citation type="journal article" date="2018" name="Sci. Rep.">
        <title>Genomic signatures of local adaptation to the degree of environmental predictability in rotifers.</title>
        <authorList>
            <person name="Franch-Gras L."/>
            <person name="Hahn C."/>
            <person name="Garcia-Roger E.M."/>
            <person name="Carmona M.J."/>
            <person name="Serra M."/>
            <person name="Gomez A."/>
        </authorList>
    </citation>
    <scope>NUCLEOTIDE SEQUENCE [LARGE SCALE GENOMIC DNA]</scope>
    <source>
        <strain evidence="1">HYR1</strain>
    </source>
</reference>
<dbReference type="Proteomes" id="UP000276133">
    <property type="component" value="Unassembled WGS sequence"/>
</dbReference>
<keyword evidence="2" id="KW-1185">Reference proteome</keyword>